<name>A0AAV2KLQ8_KNICA</name>
<dbReference type="EMBL" id="OZ035841">
    <property type="protein sequence ID" value="CAL1590983.1"/>
    <property type="molecule type" value="Genomic_DNA"/>
</dbReference>
<organism evidence="2 3">
    <name type="scientific">Knipowitschia caucasica</name>
    <name type="common">Caucasian dwarf goby</name>
    <name type="synonym">Pomatoschistus caucasicus</name>
    <dbReference type="NCBI Taxonomy" id="637954"/>
    <lineage>
        <taxon>Eukaryota</taxon>
        <taxon>Metazoa</taxon>
        <taxon>Chordata</taxon>
        <taxon>Craniata</taxon>
        <taxon>Vertebrata</taxon>
        <taxon>Euteleostomi</taxon>
        <taxon>Actinopterygii</taxon>
        <taxon>Neopterygii</taxon>
        <taxon>Teleostei</taxon>
        <taxon>Neoteleostei</taxon>
        <taxon>Acanthomorphata</taxon>
        <taxon>Gobiaria</taxon>
        <taxon>Gobiiformes</taxon>
        <taxon>Gobioidei</taxon>
        <taxon>Gobiidae</taxon>
        <taxon>Gobiinae</taxon>
        <taxon>Knipowitschia</taxon>
    </lineage>
</organism>
<accession>A0AAV2KLQ8</accession>
<keyword evidence="3" id="KW-1185">Reference proteome</keyword>
<dbReference type="Proteomes" id="UP001497482">
    <property type="component" value="Chromosome 19"/>
</dbReference>
<evidence type="ECO:0000313" key="3">
    <source>
        <dbReference type="Proteomes" id="UP001497482"/>
    </source>
</evidence>
<feature type="coiled-coil region" evidence="1">
    <location>
        <begin position="326"/>
        <end position="360"/>
    </location>
</feature>
<keyword evidence="1" id="KW-0175">Coiled coil</keyword>
<feature type="coiled-coil region" evidence="1">
    <location>
        <begin position="473"/>
        <end position="532"/>
    </location>
</feature>
<proteinExistence type="predicted"/>
<gene>
    <name evidence="2" type="ORF">KC01_LOCUS20405</name>
</gene>
<sequence length="588" mass="67565">MEENSVIYEVGNTSDLSEAMDWDSNQFANIAIRAKSKISKRLDNLQGRTPLKQQIQRLTMNISALDLQQHEWKSEVEDLNLLLDNRTQVIGVLSTNLKSQEEVIVELHAANAEYQSEIKRLKQELVKSNIISKLKGHKTETELEQKLSLSQFAYNELSKEFSKFQHNLAFVEKKLKYKSDTIQKKKLDHSKYQKDVSVCYDKLTAQIETIEDMFYAEKIITRNYEVITQLSSTHGNMEGLKQLLAPPEQKSDQKDNQQLRQKLSEEVEDDLPTEQGNQSKIEEIIAQMKSENESQASEITQKNSMTANIPYTPSFGIKTSSKSEDMEGLKLQLASLQQKNEEKDAEIQKLNLDHSKYEDDVSVCYDKLTVEIEAIENMLDAEQFMNRNHKVIAQLSSIHGNMEGLQLLLASPEQKSDQSDNQQLRQRKEMLPAEQGYHSKITKIFERMEYENASQESTITQVNSMIGNIPEDMEGLKQQLASLKQKSEEKDAEIQKLKLEHSKYEKDVSVCYDKLTVEIEAMEDTLEAEKAIRRNIAVIAQLSSEHGNHCDIVKIIERMKYENTFHESKITQMKTSQGHQLSLFKASL</sequence>
<reference evidence="2 3" key="1">
    <citation type="submission" date="2024-04" db="EMBL/GenBank/DDBJ databases">
        <authorList>
            <person name="Waldvogel A.-M."/>
            <person name="Schoenle A."/>
        </authorList>
    </citation>
    <scope>NUCLEOTIDE SEQUENCE [LARGE SCALE GENOMIC DNA]</scope>
</reference>
<feature type="coiled-coil region" evidence="1">
    <location>
        <begin position="97"/>
        <end position="174"/>
    </location>
</feature>
<evidence type="ECO:0000313" key="2">
    <source>
        <dbReference type="EMBL" id="CAL1590983.1"/>
    </source>
</evidence>
<protein>
    <submittedName>
        <fullName evidence="2">Uncharacterized protein</fullName>
    </submittedName>
</protein>
<evidence type="ECO:0000256" key="1">
    <source>
        <dbReference type="SAM" id="Coils"/>
    </source>
</evidence>
<dbReference type="AlphaFoldDB" id="A0AAV2KLQ8"/>